<dbReference type="InterPro" id="IPR008962">
    <property type="entry name" value="PapD-like_sf"/>
</dbReference>
<evidence type="ECO:0008006" key="3">
    <source>
        <dbReference type="Google" id="ProtNLM"/>
    </source>
</evidence>
<name>A0A0R1EVD9_LACZE</name>
<gene>
    <name evidence="1" type="ORF">FD51_GL001558</name>
</gene>
<evidence type="ECO:0000313" key="2">
    <source>
        <dbReference type="Proteomes" id="UP000051984"/>
    </source>
</evidence>
<dbReference type="SUPFAM" id="SSF49354">
    <property type="entry name" value="PapD-like"/>
    <property type="match status" value="1"/>
</dbReference>
<sequence>MSFFRKKLYLYIVFPIIAVAVAVTLAKNFFEGNTEAAHLNQSGNLVKRVVVTGDNTIQISFVSPRKSSYVITDLNEKRLVSGMTDTSRTIVKDLTPSSFKVVLRTEHNGRKVKEIVKIPKGYTIARSAISRKPVPMASEFTYQGRVHGLFRMKINFQGQKVSSNQATFKVSVRNLNYETPVELKPQYFTASNGEGKVVKISFRGNDSVPLGQEKVFWISFKEINSNEISGAVITYNTPDLDRPIPFINE</sequence>
<dbReference type="Proteomes" id="UP000051984">
    <property type="component" value="Unassembled WGS sequence"/>
</dbReference>
<proteinExistence type="predicted"/>
<reference evidence="1 2" key="1">
    <citation type="journal article" date="2015" name="Genome Announc.">
        <title>Expanding the biotechnology potential of lactobacilli through comparative genomics of 213 strains and associated genera.</title>
        <authorList>
            <person name="Sun Z."/>
            <person name="Harris H.M."/>
            <person name="McCann A."/>
            <person name="Guo C."/>
            <person name="Argimon S."/>
            <person name="Zhang W."/>
            <person name="Yang X."/>
            <person name="Jeffery I.B."/>
            <person name="Cooney J.C."/>
            <person name="Kagawa T.F."/>
            <person name="Liu W."/>
            <person name="Song Y."/>
            <person name="Salvetti E."/>
            <person name="Wrobel A."/>
            <person name="Rasinkangas P."/>
            <person name="Parkhill J."/>
            <person name="Rea M.C."/>
            <person name="O'Sullivan O."/>
            <person name="Ritari J."/>
            <person name="Douillard F.P."/>
            <person name="Paul Ross R."/>
            <person name="Yang R."/>
            <person name="Briner A.E."/>
            <person name="Felis G.E."/>
            <person name="de Vos W.M."/>
            <person name="Barrangou R."/>
            <person name="Klaenhammer T.R."/>
            <person name="Caufield P.W."/>
            <person name="Cui Y."/>
            <person name="Zhang H."/>
            <person name="O'Toole P.W."/>
        </authorList>
    </citation>
    <scope>NUCLEOTIDE SEQUENCE [LARGE SCALE GENOMIC DNA]</scope>
    <source>
        <strain evidence="1 2">DSM 20178</strain>
    </source>
</reference>
<dbReference type="AlphaFoldDB" id="A0A0R1EVD9"/>
<evidence type="ECO:0000313" key="1">
    <source>
        <dbReference type="EMBL" id="KRK13349.1"/>
    </source>
</evidence>
<organism evidence="1 2">
    <name type="scientific">Lacticaseibacillus zeae DSM 20178 = KCTC 3804</name>
    <dbReference type="NCBI Taxonomy" id="1423816"/>
    <lineage>
        <taxon>Bacteria</taxon>
        <taxon>Bacillati</taxon>
        <taxon>Bacillota</taxon>
        <taxon>Bacilli</taxon>
        <taxon>Lactobacillales</taxon>
        <taxon>Lactobacillaceae</taxon>
        <taxon>Lacticaseibacillus</taxon>
    </lineage>
</organism>
<dbReference type="EMBL" id="AZCT01000002">
    <property type="protein sequence ID" value="KRK13349.1"/>
    <property type="molecule type" value="Genomic_DNA"/>
</dbReference>
<dbReference type="PATRIC" id="fig|1423816.3.peg.1627"/>
<accession>A0A0R1EVD9</accession>
<protein>
    <recommendedName>
        <fullName evidence="3">Extracellular protein</fullName>
    </recommendedName>
</protein>
<dbReference type="RefSeq" id="WP_010490040.1">
    <property type="nucleotide sequence ID" value="NZ_AZCT01000002.1"/>
</dbReference>
<comment type="caution">
    <text evidence="1">The sequence shown here is derived from an EMBL/GenBank/DDBJ whole genome shotgun (WGS) entry which is preliminary data.</text>
</comment>